<sequence length="197" mass="22207">MSNAPFDPPAPGASASVNRSTRLAISDCSQDVETTDHFPRPPCYDFPASSPIAYPRSRIEASEPTCPPSYHDQQSAQESPRYDMSLSSPTISPMMSEELPTYSKTSKEEPNTLAKVLWKWGFLCPLLWFIGMTIMWIPLKSTEEEHDPEKAQKLEEMIVILRKTELKYAKRCAWAFSGFSVMLIVLVVVVIAWSTTR</sequence>
<accession>A0A854Q3L6</accession>
<feature type="region of interest" description="Disordered" evidence="1">
    <location>
        <begin position="1"/>
        <end position="21"/>
    </location>
</feature>
<gene>
    <name evidence="3" type="ORF">C361_06300</name>
</gene>
<feature type="transmembrane region" description="Helical" evidence="2">
    <location>
        <begin position="172"/>
        <end position="193"/>
    </location>
</feature>
<organism evidence="3 4">
    <name type="scientific">Cryptococcus neoformans Tu259-1</name>
    <dbReference type="NCBI Taxonomy" id="1230072"/>
    <lineage>
        <taxon>Eukaryota</taxon>
        <taxon>Fungi</taxon>
        <taxon>Dikarya</taxon>
        <taxon>Basidiomycota</taxon>
        <taxon>Agaricomycotina</taxon>
        <taxon>Tremellomycetes</taxon>
        <taxon>Tremellales</taxon>
        <taxon>Cryptococcaceae</taxon>
        <taxon>Cryptococcus</taxon>
        <taxon>Cryptococcus neoformans species complex</taxon>
    </lineage>
</organism>
<protein>
    <recommendedName>
        <fullName evidence="5">Transmembrane protein</fullName>
    </recommendedName>
</protein>
<feature type="region of interest" description="Disordered" evidence="1">
    <location>
        <begin position="61"/>
        <end position="105"/>
    </location>
</feature>
<dbReference type="OrthoDB" id="2572401at2759"/>
<keyword evidence="2" id="KW-1133">Transmembrane helix</keyword>
<feature type="transmembrane region" description="Helical" evidence="2">
    <location>
        <begin position="117"/>
        <end position="137"/>
    </location>
</feature>
<evidence type="ECO:0000313" key="4">
    <source>
        <dbReference type="Proteomes" id="UP000199727"/>
    </source>
</evidence>
<proteinExistence type="predicted"/>
<evidence type="ECO:0000313" key="3">
    <source>
        <dbReference type="EMBL" id="OXG13109.1"/>
    </source>
</evidence>
<keyword evidence="2" id="KW-0812">Transmembrane</keyword>
<dbReference type="Proteomes" id="UP000199727">
    <property type="component" value="Unassembled WGS sequence"/>
</dbReference>
<feature type="compositionally biased region" description="Pro residues" evidence="1">
    <location>
        <begin position="1"/>
        <end position="11"/>
    </location>
</feature>
<keyword evidence="2" id="KW-0472">Membrane</keyword>
<evidence type="ECO:0008006" key="5">
    <source>
        <dbReference type="Google" id="ProtNLM"/>
    </source>
</evidence>
<dbReference type="AlphaFoldDB" id="A0A854Q3L6"/>
<evidence type="ECO:0000256" key="2">
    <source>
        <dbReference type="SAM" id="Phobius"/>
    </source>
</evidence>
<reference evidence="3 4" key="1">
    <citation type="submission" date="2017-06" db="EMBL/GenBank/DDBJ databases">
        <title>Global population genomics of the pathogenic fungus Cryptococcus neoformans var. grubii.</title>
        <authorList>
            <person name="Cuomo C."/>
            <person name="Litvintseva A."/>
            <person name="Chen Y."/>
            <person name="Young S."/>
            <person name="Zeng Q."/>
            <person name="Chapman S."/>
            <person name="Gujja S."/>
            <person name="Saif S."/>
            <person name="Birren B."/>
        </authorList>
    </citation>
    <scope>NUCLEOTIDE SEQUENCE [LARGE SCALE GENOMIC DNA]</scope>
    <source>
        <strain evidence="3 4">Tu259-1</strain>
    </source>
</reference>
<name>A0A854Q3L6_CRYNE</name>
<comment type="caution">
    <text evidence="3">The sequence shown here is derived from an EMBL/GenBank/DDBJ whole genome shotgun (WGS) entry which is preliminary data.</text>
</comment>
<evidence type="ECO:0000256" key="1">
    <source>
        <dbReference type="SAM" id="MobiDB-lite"/>
    </source>
</evidence>
<dbReference type="EMBL" id="AMKT01000083">
    <property type="protein sequence ID" value="OXG13109.1"/>
    <property type="molecule type" value="Genomic_DNA"/>
</dbReference>